<dbReference type="InterPro" id="IPR050224">
    <property type="entry name" value="TALE_homeobox"/>
</dbReference>
<dbReference type="GeneID" id="19014361"/>
<dbReference type="Gene3D" id="1.10.10.60">
    <property type="entry name" value="Homeodomain-like"/>
    <property type="match status" value="1"/>
</dbReference>
<comment type="subcellular location">
    <subcellularLocation>
        <location evidence="4">Nucleus</location>
    </subcellularLocation>
</comment>
<dbReference type="SUPFAM" id="SSF46689">
    <property type="entry name" value="Homeodomain-like"/>
    <property type="match status" value="1"/>
</dbReference>
<evidence type="ECO:0000256" key="3">
    <source>
        <dbReference type="ARBA" id="ARBA00023242"/>
    </source>
</evidence>
<keyword evidence="1 4" id="KW-0238">DNA-binding</keyword>
<dbReference type="EMBL" id="FO082271">
    <property type="protein sequence ID" value="CCO17799.1"/>
    <property type="molecule type" value="Genomic_DNA"/>
</dbReference>
<evidence type="ECO:0000256" key="1">
    <source>
        <dbReference type="ARBA" id="ARBA00023125"/>
    </source>
</evidence>
<dbReference type="GO" id="GO:0006355">
    <property type="term" value="P:regulation of DNA-templated transcription"/>
    <property type="evidence" value="ECO:0007669"/>
    <property type="project" value="InterPro"/>
</dbReference>
<evidence type="ECO:0000313" key="7">
    <source>
        <dbReference type="EMBL" id="CCO17799.1"/>
    </source>
</evidence>
<dbReference type="Proteomes" id="UP000198341">
    <property type="component" value="Chromosome 8"/>
</dbReference>
<evidence type="ECO:0000256" key="4">
    <source>
        <dbReference type="PROSITE-ProRule" id="PRU00108"/>
    </source>
</evidence>
<reference evidence="7 8" key="1">
    <citation type="submission" date="2011-10" db="EMBL/GenBank/DDBJ databases">
        <authorList>
            <person name="Genoscope - CEA"/>
        </authorList>
    </citation>
    <scope>NUCLEOTIDE SEQUENCE [LARGE SCALE GENOMIC DNA]</scope>
    <source>
        <strain evidence="7 8">RCC 1105</strain>
    </source>
</reference>
<evidence type="ECO:0000259" key="6">
    <source>
        <dbReference type="PROSITE" id="PS50071"/>
    </source>
</evidence>
<dbReference type="GO" id="GO:0005634">
    <property type="term" value="C:nucleus"/>
    <property type="evidence" value="ECO:0007669"/>
    <property type="project" value="UniProtKB-SubCell"/>
</dbReference>
<dbReference type="AlphaFoldDB" id="K8EIF4"/>
<dbReference type="Pfam" id="PF05920">
    <property type="entry name" value="Homeobox_KN"/>
    <property type="match status" value="1"/>
</dbReference>
<feature type="region of interest" description="Disordered" evidence="5">
    <location>
        <begin position="245"/>
        <end position="269"/>
    </location>
</feature>
<keyword evidence="2 4" id="KW-0371">Homeobox</keyword>
<feature type="region of interest" description="Disordered" evidence="5">
    <location>
        <begin position="347"/>
        <end position="392"/>
    </location>
</feature>
<dbReference type="PROSITE" id="PS50071">
    <property type="entry name" value="HOMEOBOX_2"/>
    <property type="match status" value="1"/>
</dbReference>
<dbReference type="CDD" id="cd00086">
    <property type="entry name" value="homeodomain"/>
    <property type="match status" value="1"/>
</dbReference>
<evidence type="ECO:0000256" key="2">
    <source>
        <dbReference type="ARBA" id="ARBA00023155"/>
    </source>
</evidence>
<feature type="compositionally biased region" description="Polar residues" evidence="5">
    <location>
        <begin position="347"/>
        <end position="360"/>
    </location>
</feature>
<dbReference type="GO" id="GO:0003677">
    <property type="term" value="F:DNA binding"/>
    <property type="evidence" value="ECO:0007669"/>
    <property type="project" value="UniProtKB-UniRule"/>
</dbReference>
<organism evidence="7 8">
    <name type="scientific">Bathycoccus prasinos</name>
    <dbReference type="NCBI Taxonomy" id="41875"/>
    <lineage>
        <taxon>Eukaryota</taxon>
        <taxon>Viridiplantae</taxon>
        <taxon>Chlorophyta</taxon>
        <taxon>Mamiellophyceae</taxon>
        <taxon>Mamiellales</taxon>
        <taxon>Bathycoccaceae</taxon>
        <taxon>Bathycoccus</taxon>
    </lineage>
</organism>
<sequence>MTTTKRVEDEAMLFFTTDDDGDTNDASLALPTDFFHVFDDESKNRRRAAAKREGGCRRVEDNGDVDAIISENASWNNDDDDVQEDFLLAPPPPREDDDDDREEDEGLKTFAAIQNDDEDIIDDEWNKLLERHGLDVEKRRRRDEVFIGTTNTTSNAEKKKKKKKKEKRDDRLAPAEAKAASRKATTTEKRTREEFILAVRTHEKFREYVEIMMTCRKLTAQTKRERESLEKKDKEFLAKLDAERENTRLSDVSPSPTSSSNVTTFTMDSSEERENIELCRIPDSFFRRDSLERICEDAKFKQELNAFMEHSCENARKFQKELTAIYDETDRACESFDAKMKELTLLESNNSKNSPNTIGATATGAASKKRKQGAEEAEKETVDGQDSDEDDRSFQLSMKSDEAFRNQLLAKYKDDIPALEEEWLNKKPKGKLPKEALIVLKQFWNKKICWPYPTEEDKAAIKAKTTLDATQINNWFINQRKRHWLKMFKFGKSPTCEAESKAKLLEKFGNLDAAIAFCDRNTKSSIDVE</sequence>
<dbReference type="OrthoDB" id="496851at2759"/>
<feature type="region of interest" description="Disordered" evidence="5">
    <location>
        <begin position="147"/>
        <end position="188"/>
    </location>
</feature>
<gene>
    <name evidence="7" type="ORF">Bathy08g03820</name>
</gene>
<dbReference type="RefSeq" id="XP_007511678.1">
    <property type="nucleotide sequence ID" value="XM_007511616.1"/>
</dbReference>
<dbReference type="InterPro" id="IPR008422">
    <property type="entry name" value="KN_HD"/>
</dbReference>
<dbReference type="SMART" id="SM00389">
    <property type="entry name" value="HOX"/>
    <property type="match status" value="1"/>
</dbReference>
<feature type="compositionally biased region" description="Low complexity" evidence="5">
    <location>
        <begin position="175"/>
        <end position="184"/>
    </location>
</feature>
<feature type="region of interest" description="Disordered" evidence="5">
    <location>
        <begin position="70"/>
        <end position="104"/>
    </location>
</feature>
<proteinExistence type="predicted"/>
<accession>K8EIF4</accession>
<keyword evidence="8" id="KW-1185">Reference proteome</keyword>
<feature type="compositionally biased region" description="Acidic residues" evidence="5">
    <location>
        <begin position="95"/>
        <end position="104"/>
    </location>
</feature>
<feature type="compositionally biased region" description="Low complexity" evidence="5">
    <location>
        <begin position="250"/>
        <end position="266"/>
    </location>
</feature>
<dbReference type="KEGG" id="bpg:Bathy08g03820"/>
<dbReference type="InterPro" id="IPR001356">
    <property type="entry name" value="HD"/>
</dbReference>
<name>K8EIF4_9CHLO</name>
<dbReference type="eggNOG" id="KOG0773">
    <property type="taxonomic scope" value="Eukaryota"/>
</dbReference>
<dbReference type="PANTHER" id="PTHR11850">
    <property type="entry name" value="HOMEOBOX PROTEIN TRANSCRIPTION FACTORS"/>
    <property type="match status" value="1"/>
</dbReference>
<keyword evidence="3 4" id="KW-0539">Nucleus</keyword>
<dbReference type="InterPro" id="IPR009057">
    <property type="entry name" value="Homeodomain-like_sf"/>
</dbReference>
<protein>
    <recommendedName>
        <fullName evidence="6">Homeobox domain-containing protein</fullName>
    </recommendedName>
</protein>
<feature type="domain" description="Homeobox" evidence="6">
    <location>
        <begin position="423"/>
        <end position="486"/>
    </location>
</feature>
<feature type="DNA-binding region" description="Homeobox" evidence="4">
    <location>
        <begin position="425"/>
        <end position="487"/>
    </location>
</feature>
<feature type="compositionally biased region" description="Basic and acidic residues" evidence="5">
    <location>
        <begin position="372"/>
        <end position="382"/>
    </location>
</feature>
<evidence type="ECO:0000256" key="5">
    <source>
        <dbReference type="SAM" id="MobiDB-lite"/>
    </source>
</evidence>
<evidence type="ECO:0000313" key="8">
    <source>
        <dbReference type="Proteomes" id="UP000198341"/>
    </source>
</evidence>